<dbReference type="InterPro" id="IPR013783">
    <property type="entry name" value="Ig-like_fold"/>
</dbReference>
<dbReference type="InterPro" id="IPR036116">
    <property type="entry name" value="FN3_sf"/>
</dbReference>
<proteinExistence type="predicted"/>
<feature type="compositionally biased region" description="Basic and acidic residues" evidence="1">
    <location>
        <begin position="9"/>
        <end position="26"/>
    </location>
</feature>
<comment type="caution">
    <text evidence="3">The sequence shown here is derived from an EMBL/GenBank/DDBJ whole genome shotgun (WGS) entry which is preliminary data.</text>
</comment>
<dbReference type="EMBL" id="AZRL01000016">
    <property type="protein sequence ID" value="PNR96186.1"/>
    <property type="molecule type" value="Genomic_DNA"/>
</dbReference>
<accession>A0A2K1P081</accession>
<dbReference type="InterPro" id="IPR013211">
    <property type="entry name" value="LVIVD"/>
</dbReference>
<evidence type="ECO:0000313" key="3">
    <source>
        <dbReference type="EMBL" id="PNR96186.1"/>
    </source>
</evidence>
<keyword evidence="2" id="KW-1133">Transmembrane helix</keyword>
<evidence type="ECO:0008006" key="5">
    <source>
        <dbReference type="Google" id="ProtNLM"/>
    </source>
</evidence>
<dbReference type="AlphaFoldDB" id="A0A2K1P081"/>
<dbReference type="GO" id="GO:0071973">
    <property type="term" value="P:bacterial-type flagellum-dependent cell motility"/>
    <property type="evidence" value="ECO:0007669"/>
    <property type="project" value="InterPro"/>
</dbReference>
<feature type="region of interest" description="Disordered" evidence="1">
    <location>
        <begin position="1"/>
        <end position="26"/>
    </location>
</feature>
<sequence length="568" mass="65104">MADQNSSENKNENKLEYDSLINQEEKKPPQNRERLIIITTIVAIAILGIVILFSLLFFGRNYNVTINYEIVKSGDLQEPYNKIKVELIGANTYEASFPVGESIELTSIEEGTYQLNITAIDDSGVAYYYYNNPELFVNEDKTLNEIKLKKSSLKYQIDYRWVNNDLYITLPQDYDQYLVYRRNSSGIYEPFRTSNQNTIILSSVPSEGLDLKFAVVKNNMVYDFSENYTFQRNNPPTSPIILSPSANQLLTEPYVYFVWQAEDPDADSLVFDLYLTADSEREQLIAENINTYFYQFNSLEMGKNYTLRILAKDQKGGESTSQIRFSTGVVPQEKVYLYSPSGEMGVTLYEVTDPTNPKEIATIDISGNVTDVINHDNYLYILRYSEGLSIADIGEPTSPKLLENLNLNGINGIKIANGYLYARFENGQVNVYSIKENPRNPEFLGYTDIKFYGALEPEIRYIQSQQDLKVEIIKGEYPVRINLNNRVFVTEYSLLVANADMKKTVENSFSQVFDTLRLIFSTYKPEDFRNSEKISEIENKLLSALNELFKTDTTKGIKEVTLDVSRVE</sequence>
<evidence type="ECO:0000256" key="2">
    <source>
        <dbReference type="SAM" id="Phobius"/>
    </source>
</evidence>
<dbReference type="GO" id="GO:0005886">
    <property type="term" value="C:plasma membrane"/>
    <property type="evidence" value="ECO:0007669"/>
    <property type="project" value="UniProtKB-SubCell"/>
</dbReference>
<dbReference type="Gene3D" id="2.60.40.10">
    <property type="entry name" value="Immunoglobulins"/>
    <property type="match status" value="1"/>
</dbReference>
<protein>
    <recommendedName>
        <fullName evidence="5">Fibronectin type-III domain-containing protein</fullName>
    </recommendedName>
</protein>
<evidence type="ECO:0000313" key="4">
    <source>
        <dbReference type="Proteomes" id="UP000236434"/>
    </source>
</evidence>
<dbReference type="SUPFAM" id="SSF49265">
    <property type="entry name" value="Fibronectin type III"/>
    <property type="match status" value="1"/>
</dbReference>
<dbReference type="GO" id="GO:0009425">
    <property type="term" value="C:bacterial-type flagellum basal body"/>
    <property type="evidence" value="ECO:0007669"/>
    <property type="project" value="InterPro"/>
</dbReference>
<feature type="transmembrane region" description="Helical" evidence="2">
    <location>
        <begin position="35"/>
        <end position="58"/>
    </location>
</feature>
<organism evidence="3 4">
    <name type="scientific">Petrotoga olearia DSM 13574</name>
    <dbReference type="NCBI Taxonomy" id="1122955"/>
    <lineage>
        <taxon>Bacteria</taxon>
        <taxon>Thermotogati</taxon>
        <taxon>Thermotogota</taxon>
        <taxon>Thermotogae</taxon>
        <taxon>Petrotogales</taxon>
        <taxon>Petrotogaceae</taxon>
        <taxon>Petrotoga</taxon>
    </lineage>
</organism>
<dbReference type="Pfam" id="PF08309">
    <property type="entry name" value="LVIVD"/>
    <property type="match status" value="1"/>
</dbReference>
<dbReference type="RefSeq" id="WP_103067171.1">
    <property type="nucleotide sequence ID" value="NZ_AZRL01000016.1"/>
</dbReference>
<keyword evidence="2" id="KW-0472">Membrane</keyword>
<dbReference type="OrthoDB" id="49493at2"/>
<reference evidence="3 4" key="1">
    <citation type="submission" date="2013-12" db="EMBL/GenBank/DDBJ databases">
        <title>Comparative genomics of Petrotoga isolates.</title>
        <authorList>
            <person name="Nesbo C.L."/>
            <person name="Charchuk R."/>
            <person name="Chow K."/>
        </authorList>
    </citation>
    <scope>NUCLEOTIDE SEQUENCE [LARGE SCALE GENOMIC DNA]</scope>
    <source>
        <strain evidence="3 4">DSM 13574</strain>
    </source>
</reference>
<keyword evidence="2" id="KW-0812">Transmembrane</keyword>
<name>A0A2K1P081_9BACT</name>
<gene>
    <name evidence="3" type="ORF">X929_06400</name>
</gene>
<dbReference type="Proteomes" id="UP000236434">
    <property type="component" value="Unassembled WGS sequence"/>
</dbReference>
<evidence type="ECO:0000256" key="1">
    <source>
        <dbReference type="SAM" id="MobiDB-lite"/>
    </source>
</evidence>
<dbReference type="GO" id="GO:0006935">
    <property type="term" value="P:chemotaxis"/>
    <property type="evidence" value="ECO:0007669"/>
    <property type="project" value="UniProtKB-KW"/>
</dbReference>